<keyword evidence="1" id="KW-0812">Transmembrane</keyword>
<sequence>MIKNQKGFGVIEVVVVLGLSAIIITSIGNLLNSLYKINKAAELRTRAFSYAQESLEIINDKRNDLFACQCAVAGCSTCVRPSDGQSCTPFSGYDSCWTAYPAGSDLIGIETFRLYKSGSNWVLEALSPDPSSAVIDLDPTFSRKITIKNAFRDINGDIASSGTVDPNTKIITAKVWWKQRDDQHQVDLSTILTAWQNL</sequence>
<evidence type="ECO:0000313" key="3">
    <source>
        <dbReference type="Proteomes" id="UP000176241"/>
    </source>
</evidence>
<dbReference type="EMBL" id="MHIC01000001">
    <property type="protein sequence ID" value="OGY46172.1"/>
    <property type="molecule type" value="Genomic_DNA"/>
</dbReference>
<evidence type="ECO:0000313" key="2">
    <source>
        <dbReference type="EMBL" id="OGY46172.1"/>
    </source>
</evidence>
<organism evidence="2 3">
    <name type="scientific">Candidatus Buchananbacteria bacterium RIFCSPHIGHO2_01_FULL_39_8</name>
    <dbReference type="NCBI Taxonomy" id="1797533"/>
    <lineage>
        <taxon>Bacteria</taxon>
        <taxon>Candidatus Buchananiibacteriota</taxon>
    </lineage>
</organism>
<dbReference type="AlphaFoldDB" id="A0A1G1Y1K9"/>
<proteinExistence type="predicted"/>
<gene>
    <name evidence="2" type="ORF">A2731_03235</name>
</gene>
<dbReference type="Proteomes" id="UP000176241">
    <property type="component" value="Unassembled WGS sequence"/>
</dbReference>
<protein>
    <submittedName>
        <fullName evidence="2">Uncharacterized protein</fullName>
    </submittedName>
</protein>
<dbReference type="STRING" id="1797533.A2731_03235"/>
<keyword evidence="1" id="KW-1133">Transmembrane helix</keyword>
<comment type="caution">
    <text evidence="2">The sequence shown here is derived from an EMBL/GenBank/DDBJ whole genome shotgun (WGS) entry which is preliminary data.</text>
</comment>
<accession>A0A1G1Y1K9</accession>
<feature type="transmembrane region" description="Helical" evidence="1">
    <location>
        <begin position="7"/>
        <end position="31"/>
    </location>
</feature>
<keyword evidence="1" id="KW-0472">Membrane</keyword>
<reference evidence="2 3" key="1">
    <citation type="journal article" date="2016" name="Nat. Commun.">
        <title>Thousands of microbial genomes shed light on interconnected biogeochemical processes in an aquifer system.</title>
        <authorList>
            <person name="Anantharaman K."/>
            <person name="Brown C.T."/>
            <person name="Hug L.A."/>
            <person name="Sharon I."/>
            <person name="Castelle C.J."/>
            <person name="Probst A.J."/>
            <person name="Thomas B.C."/>
            <person name="Singh A."/>
            <person name="Wilkins M.J."/>
            <person name="Karaoz U."/>
            <person name="Brodie E.L."/>
            <person name="Williams K.H."/>
            <person name="Hubbard S.S."/>
            <person name="Banfield J.F."/>
        </authorList>
    </citation>
    <scope>NUCLEOTIDE SEQUENCE [LARGE SCALE GENOMIC DNA]</scope>
</reference>
<evidence type="ECO:0000256" key="1">
    <source>
        <dbReference type="SAM" id="Phobius"/>
    </source>
</evidence>
<name>A0A1G1Y1K9_9BACT</name>